<evidence type="ECO:0000313" key="5">
    <source>
        <dbReference type="Proteomes" id="UP000018211"/>
    </source>
</evidence>
<protein>
    <submittedName>
        <fullName evidence="4">Regulatory protein, TetR</fullName>
    </submittedName>
</protein>
<dbReference type="AlphaFoldDB" id="A0AAV2VIH3"/>
<reference evidence="4 5" key="1">
    <citation type="journal article" date="2013" name="ISME J.">
        <title>Comparative genomics of pathogenic lineages of Vibrio nigripulchritudo identifies virulence-associated traits.</title>
        <authorList>
            <person name="Goudenege D."/>
            <person name="Labreuche Y."/>
            <person name="Krin E."/>
            <person name="Ansquer D."/>
            <person name="Mangenot S."/>
            <person name="Calteau A."/>
            <person name="Medigue C."/>
            <person name="Mazel D."/>
            <person name="Polz M.F."/>
            <person name="Le Roux F."/>
        </authorList>
    </citation>
    <scope>NUCLEOTIDE SEQUENCE [LARGE SCALE GENOMIC DNA]</scope>
    <source>
        <strain evidence="4 5">SOn1</strain>
    </source>
</reference>
<comment type="caution">
    <text evidence="4">The sequence shown here is derived from an EMBL/GenBank/DDBJ whole genome shotgun (WGS) entry which is preliminary data.</text>
</comment>
<feature type="domain" description="HTH tetR-type" evidence="3">
    <location>
        <begin position="8"/>
        <end position="68"/>
    </location>
</feature>
<dbReference type="PRINTS" id="PR00455">
    <property type="entry name" value="HTHTETR"/>
</dbReference>
<dbReference type="Proteomes" id="UP000018211">
    <property type="component" value="Unassembled WGS sequence"/>
</dbReference>
<dbReference type="PANTHER" id="PTHR43479:SF11">
    <property type="entry name" value="ACREF_ENVCD OPERON REPRESSOR-RELATED"/>
    <property type="match status" value="1"/>
</dbReference>
<dbReference type="Gene3D" id="1.10.357.10">
    <property type="entry name" value="Tetracycline Repressor, domain 2"/>
    <property type="match status" value="1"/>
</dbReference>
<dbReference type="InterPro" id="IPR023772">
    <property type="entry name" value="DNA-bd_HTH_TetR-type_CS"/>
</dbReference>
<feature type="DNA-binding region" description="H-T-H motif" evidence="2">
    <location>
        <begin position="31"/>
        <end position="50"/>
    </location>
</feature>
<dbReference type="InterPro" id="IPR001647">
    <property type="entry name" value="HTH_TetR"/>
</dbReference>
<gene>
    <name evidence="4" type="ORF">VIBNISOn1_1160027</name>
</gene>
<keyword evidence="1 2" id="KW-0238">DNA-binding</keyword>
<evidence type="ECO:0000256" key="1">
    <source>
        <dbReference type="ARBA" id="ARBA00023125"/>
    </source>
</evidence>
<dbReference type="PROSITE" id="PS50977">
    <property type="entry name" value="HTH_TETR_2"/>
    <property type="match status" value="1"/>
</dbReference>
<proteinExistence type="predicted"/>
<evidence type="ECO:0000313" key="4">
    <source>
        <dbReference type="EMBL" id="CCO44519.1"/>
    </source>
</evidence>
<dbReference type="InterPro" id="IPR050624">
    <property type="entry name" value="HTH-type_Tx_Regulator"/>
</dbReference>
<organism evidence="4 5">
    <name type="scientific">Vibrio nigripulchritudo SOn1</name>
    <dbReference type="NCBI Taxonomy" id="1238450"/>
    <lineage>
        <taxon>Bacteria</taxon>
        <taxon>Pseudomonadati</taxon>
        <taxon>Pseudomonadota</taxon>
        <taxon>Gammaproteobacteria</taxon>
        <taxon>Vibrionales</taxon>
        <taxon>Vibrionaceae</taxon>
        <taxon>Vibrio</taxon>
    </lineage>
</organism>
<dbReference type="SUPFAM" id="SSF46689">
    <property type="entry name" value="Homeodomain-like"/>
    <property type="match status" value="1"/>
</dbReference>
<dbReference type="Pfam" id="PF17931">
    <property type="entry name" value="TetR_C_23"/>
    <property type="match status" value="1"/>
</dbReference>
<dbReference type="Pfam" id="PF00440">
    <property type="entry name" value="TetR_N"/>
    <property type="match status" value="1"/>
</dbReference>
<dbReference type="PROSITE" id="PS01081">
    <property type="entry name" value="HTH_TETR_1"/>
    <property type="match status" value="1"/>
</dbReference>
<sequence length="237" mass="27292">MKMKDKKAEVRRRIIDAAVDLMSEDGFKNVSMRKIAKAAEVGDATIYNYFPSKEKILYGYFEVVMEDTLKELDTIEEFESYQLHEKVQCFIETNLSLLLSNREFVSEAFDLAYLSPLAKFGSMAPIRAKVSETFEGYLHLAYENEELEPQAGSSFLPSLFWDYYVGILAYWLKDDSEDFTQTTQLIDLSLAFAMSVLESGVLNRAGDMVSFLFRHHLFSGFDYLTKAMSTVRTIKRR</sequence>
<dbReference type="InterPro" id="IPR036271">
    <property type="entry name" value="Tet_transcr_reg_TetR-rel_C_sf"/>
</dbReference>
<dbReference type="GO" id="GO:0003677">
    <property type="term" value="F:DNA binding"/>
    <property type="evidence" value="ECO:0007669"/>
    <property type="project" value="UniProtKB-UniRule"/>
</dbReference>
<evidence type="ECO:0000256" key="2">
    <source>
        <dbReference type="PROSITE-ProRule" id="PRU00335"/>
    </source>
</evidence>
<dbReference type="RefSeq" id="WP_022550473.1">
    <property type="nucleotide sequence ID" value="NZ_LK391965.1"/>
</dbReference>
<name>A0AAV2VIH3_9VIBR</name>
<dbReference type="PANTHER" id="PTHR43479">
    <property type="entry name" value="ACREF/ENVCD OPERON REPRESSOR-RELATED"/>
    <property type="match status" value="1"/>
</dbReference>
<dbReference type="EMBL" id="CAOF01000020">
    <property type="protein sequence ID" value="CCO44519.1"/>
    <property type="molecule type" value="Genomic_DNA"/>
</dbReference>
<evidence type="ECO:0000259" key="3">
    <source>
        <dbReference type="PROSITE" id="PS50977"/>
    </source>
</evidence>
<dbReference type="SUPFAM" id="SSF48498">
    <property type="entry name" value="Tetracyclin repressor-like, C-terminal domain"/>
    <property type="match status" value="1"/>
</dbReference>
<dbReference type="InterPro" id="IPR041673">
    <property type="entry name" value="TetR_C_23"/>
</dbReference>
<accession>A0AAV2VIH3</accession>
<dbReference type="InterPro" id="IPR009057">
    <property type="entry name" value="Homeodomain-like_sf"/>
</dbReference>